<dbReference type="HOGENOM" id="CLU_121269_0_0_2"/>
<evidence type="ECO:0008006" key="4">
    <source>
        <dbReference type="Google" id="ProtNLM"/>
    </source>
</evidence>
<proteinExistence type="predicted"/>
<sequence>MYLLMHAVLNKGKVIAGVAIGAAVAYFAIAVLVLPGAYIPALAPPRPEPVVTDVSVSNSTISLGESFTLLVNATNQGDHADRQIVSIAFPNVTSTDGIVTVQEENFKQSPVFIKAGTPIGSGYVGTQQMVRAQYPSVEIFSSPWQKGESFSIALSVKPAQEGRFVFFVKAIGFPHNGDQAHWPSGGTLDHQNEYVSVYSVNVMTKA</sequence>
<feature type="transmembrane region" description="Helical" evidence="1">
    <location>
        <begin position="12"/>
        <end position="38"/>
    </location>
</feature>
<keyword evidence="1" id="KW-1133">Transmembrane helix</keyword>
<evidence type="ECO:0000313" key="2">
    <source>
        <dbReference type="EMBL" id="AIC16567.1"/>
    </source>
</evidence>
<dbReference type="EMBL" id="CP007536">
    <property type="protein sequence ID" value="AIC16567.1"/>
    <property type="molecule type" value="Genomic_DNA"/>
</dbReference>
<gene>
    <name evidence="2" type="ORF">NVIE_023080</name>
</gene>
<accession>A0A060HTZ0</accession>
<keyword evidence="3" id="KW-1185">Reference proteome</keyword>
<protein>
    <recommendedName>
        <fullName evidence="4">CARDB domain-containing protein</fullName>
    </recommendedName>
</protein>
<dbReference type="AlphaFoldDB" id="A0A060HTZ0"/>
<organism evidence="2 3">
    <name type="scientific">Nitrososphaera viennensis EN76</name>
    <dbReference type="NCBI Taxonomy" id="926571"/>
    <lineage>
        <taxon>Archaea</taxon>
        <taxon>Nitrososphaerota</taxon>
        <taxon>Nitrososphaeria</taxon>
        <taxon>Nitrososphaerales</taxon>
        <taxon>Nitrososphaeraceae</taxon>
        <taxon>Nitrososphaera</taxon>
    </lineage>
</organism>
<evidence type="ECO:0000313" key="3">
    <source>
        <dbReference type="Proteomes" id="UP000027093"/>
    </source>
</evidence>
<dbReference type="Proteomes" id="UP000027093">
    <property type="component" value="Chromosome"/>
</dbReference>
<evidence type="ECO:0000256" key="1">
    <source>
        <dbReference type="SAM" id="Phobius"/>
    </source>
</evidence>
<keyword evidence="1" id="KW-0812">Transmembrane</keyword>
<dbReference type="STRING" id="926571.NVIE_023080"/>
<keyword evidence="1" id="KW-0472">Membrane</keyword>
<reference evidence="2 3" key="1">
    <citation type="journal article" date="2014" name="Int. J. Syst. Evol. Microbiol.">
        <title>Nitrososphaera viennensis gen. nov., sp. nov., an aerobic and mesophilic, ammonia-oxidizing archaeon from soil and a member of the archaeal phylum Thaumarchaeota.</title>
        <authorList>
            <person name="Stieglmeier M."/>
            <person name="Klingl A."/>
            <person name="Alves R.J."/>
            <person name="Rittmann S.K."/>
            <person name="Melcher M."/>
            <person name="Leisch N."/>
            <person name="Schleper C."/>
        </authorList>
    </citation>
    <scope>NUCLEOTIDE SEQUENCE [LARGE SCALE GENOMIC DNA]</scope>
    <source>
        <strain evidence="2">EN76</strain>
    </source>
</reference>
<name>A0A060HTZ0_9ARCH</name>
<dbReference type="KEGG" id="nvn:NVIE_023080"/>